<proteinExistence type="predicted"/>
<feature type="domain" description="C3H1-type" evidence="6">
    <location>
        <begin position="745"/>
        <end position="772"/>
    </location>
</feature>
<dbReference type="PROSITE" id="PS50103">
    <property type="entry name" value="ZF_C3H1"/>
    <property type="match status" value="5"/>
</dbReference>
<feature type="zinc finger region" description="C3H1-type" evidence="4">
    <location>
        <begin position="662"/>
        <end position="690"/>
    </location>
</feature>
<dbReference type="SMART" id="SM00356">
    <property type="entry name" value="ZnF_C3H1"/>
    <property type="match status" value="5"/>
</dbReference>
<evidence type="ECO:0000259" key="6">
    <source>
        <dbReference type="PROSITE" id="PS50103"/>
    </source>
</evidence>
<evidence type="ECO:0000256" key="2">
    <source>
        <dbReference type="ARBA" id="ARBA00022771"/>
    </source>
</evidence>
<feature type="domain" description="C3H1-type" evidence="6">
    <location>
        <begin position="694"/>
        <end position="717"/>
    </location>
</feature>
<feature type="zinc finger region" description="C3H1-type" evidence="4">
    <location>
        <begin position="694"/>
        <end position="717"/>
    </location>
</feature>
<dbReference type="PANTHER" id="PTHR46156:SF1">
    <property type="entry name" value="ZINC FINGER CCCH DOMAIN-CONTAINING PROTEIN 3"/>
    <property type="match status" value="1"/>
</dbReference>
<feature type="compositionally biased region" description="Basic residues" evidence="5">
    <location>
        <begin position="789"/>
        <end position="800"/>
    </location>
</feature>
<keyword evidence="1 4" id="KW-0479">Metal-binding</keyword>
<evidence type="ECO:0000313" key="7">
    <source>
        <dbReference type="Ensembl" id="ENSGMOP00000055358.1"/>
    </source>
</evidence>
<accession>A0A8C5C4N0</accession>
<dbReference type="OMA" id="VSCRTNK"/>
<feature type="region of interest" description="Disordered" evidence="5">
    <location>
        <begin position="343"/>
        <end position="393"/>
    </location>
</feature>
<keyword evidence="8" id="KW-1185">Reference proteome</keyword>
<feature type="domain" description="C3H1-type" evidence="6">
    <location>
        <begin position="773"/>
        <end position="795"/>
    </location>
</feature>
<feature type="zinc finger region" description="C3H1-type" evidence="4">
    <location>
        <begin position="773"/>
        <end position="795"/>
    </location>
</feature>
<dbReference type="Pfam" id="PF00642">
    <property type="entry name" value="zf-CCCH"/>
    <property type="match status" value="1"/>
</dbReference>
<dbReference type="Proteomes" id="UP000694546">
    <property type="component" value="Chromosome 12"/>
</dbReference>
<keyword evidence="3 4" id="KW-0862">Zinc</keyword>
<evidence type="ECO:0000256" key="5">
    <source>
        <dbReference type="SAM" id="MobiDB-lite"/>
    </source>
</evidence>
<gene>
    <name evidence="7" type="primary">ZC3H3</name>
</gene>
<feature type="region of interest" description="Disordered" evidence="5">
    <location>
        <begin position="202"/>
        <end position="224"/>
    </location>
</feature>
<keyword evidence="2 4" id="KW-0863">Zinc-finger</keyword>
<protein>
    <submittedName>
        <fullName evidence="7">Zinc finger CCCH-type containing 3</fullName>
    </submittedName>
</protein>
<dbReference type="GO" id="GO:0005634">
    <property type="term" value="C:nucleus"/>
    <property type="evidence" value="ECO:0007669"/>
    <property type="project" value="TreeGrafter"/>
</dbReference>
<dbReference type="GeneTree" id="ENSGT00940000161068"/>
<dbReference type="Gene3D" id="4.10.1000.10">
    <property type="entry name" value="Zinc finger, CCCH-type"/>
    <property type="match status" value="2"/>
</dbReference>
<feature type="compositionally biased region" description="Low complexity" evidence="5">
    <location>
        <begin position="416"/>
        <end position="432"/>
    </location>
</feature>
<dbReference type="GO" id="GO:0003677">
    <property type="term" value="F:DNA binding"/>
    <property type="evidence" value="ECO:0007669"/>
    <property type="project" value="UniProtKB-KW"/>
</dbReference>
<dbReference type="AlphaFoldDB" id="A0A8C5C4N0"/>
<feature type="compositionally biased region" description="Low complexity" evidence="5">
    <location>
        <begin position="471"/>
        <end position="489"/>
    </location>
</feature>
<feature type="compositionally biased region" description="Basic residues" evidence="5">
    <location>
        <begin position="500"/>
        <end position="516"/>
    </location>
</feature>
<dbReference type="PANTHER" id="PTHR46156">
    <property type="entry name" value="CCCH ZINGC FINGER"/>
    <property type="match status" value="1"/>
</dbReference>
<feature type="region of interest" description="Disordered" evidence="5">
    <location>
        <begin position="405"/>
        <end position="526"/>
    </location>
</feature>
<feature type="region of interest" description="Disordered" evidence="5">
    <location>
        <begin position="621"/>
        <end position="641"/>
    </location>
</feature>
<dbReference type="Ensembl" id="ENSGMOT00000054795.1">
    <property type="protein sequence ID" value="ENSGMOP00000055358.1"/>
    <property type="gene ID" value="ENSGMOG00000033512.1"/>
</dbReference>
<feature type="region of interest" description="Disordered" evidence="5">
    <location>
        <begin position="779"/>
        <end position="893"/>
    </location>
</feature>
<dbReference type="InterPro" id="IPR036855">
    <property type="entry name" value="Znf_CCCH_sf"/>
</dbReference>
<feature type="region of interest" description="Disordered" evidence="5">
    <location>
        <begin position="31"/>
        <end position="65"/>
    </location>
</feature>
<dbReference type="InterPro" id="IPR000571">
    <property type="entry name" value="Znf_CCCH"/>
</dbReference>
<evidence type="ECO:0000256" key="1">
    <source>
        <dbReference type="ARBA" id="ARBA00022723"/>
    </source>
</evidence>
<feature type="zinc finger region" description="C3H1-type" evidence="4">
    <location>
        <begin position="745"/>
        <end position="772"/>
    </location>
</feature>
<dbReference type="SUPFAM" id="SSF90229">
    <property type="entry name" value="CCCH zinc finger"/>
    <property type="match status" value="2"/>
</dbReference>
<reference evidence="7" key="1">
    <citation type="submission" date="2025-08" db="UniProtKB">
        <authorList>
            <consortium name="Ensembl"/>
        </authorList>
    </citation>
    <scope>IDENTIFICATION</scope>
</reference>
<feature type="domain" description="C3H1-type" evidence="6">
    <location>
        <begin position="662"/>
        <end position="690"/>
    </location>
</feature>
<reference evidence="7" key="2">
    <citation type="submission" date="2025-09" db="UniProtKB">
        <authorList>
            <consortium name="Ensembl"/>
        </authorList>
    </citation>
    <scope>IDENTIFICATION</scope>
</reference>
<name>A0A8C5C4N0_GADMO</name>
<evidence type="ECO:0000256" key="4">
    <source>
        <dbReference type="PROSITE-ProRule" id="PRU00723"/>
    </source>
</evidence>
<feature type="region of interest" description="Disordered" evidence="5">
    <location>
        <begin position="269"/>
        <end position="324"/>
    </location>
</feature>
<sequence>MTTRKDVNMEEREALKRQIDILQNLINDHKRVHGNNPPAPVHSVDPAGMVANHGSGRGSSHVEGNLQSRANWRKKYSLNKKGQTSTGQGCSSSASSLSSSLCLMVGPDPSTRLKGANALLGVKCSTEKRDKNPTTTSRIAKAEPLVHTAARASLDQGKNASGSSKVLSTVQKFQTKSCPATETSVKKRAAIMSVAAPSNFAPSSFSAQPGGPHPPPLTASTQPSRALAAQAAQAPVKRSKFTWVKTLDVGPEQSGPLPLSTVKHAVSVPSSVSNTGTPSRGPPTASVKRAPSKKQTPKPSLTAGGHRTSKYTWVSSSSSAPGQTRLIRKAVSPKALVLSKKAVVKGEGPRKSPGARTRKAAGASGPGAGTPTSRYRWKAAGRSPTGATGARRATVFQWTSEKCPRVVRGGVGSGSPGFPSSQSTPSSSSSSSAEGFKLRSRMKIIRKSPGSGAGGVSERRTSPPAGVWSSRTPVRGRAPPAARSPLAARKGLPKELVSFGRHKLRRLSPGSHRKGHTPPSPSSPAYQRVFRSRYKMVARVGVANTQHYSPSLSWRTKRIQTARSLLQSRLRSPQDRHQTPQHWRGRDMRWIGGSLYRVSANKLSRTVAASMSINRTAGKWSSPVQVCSPTPPGGRPSSTRHVASRAVQRSLAIIRNAHSKKQQPRNYCMYYNRFGKCNRGDSCPYIHDPDKVAVCTRFLRGTCKQAAGTCPFSHRVDKEKMPVCSYFLRGICNNSSCPYSHVYVSRTAAVCQDFIKGYCPQGEKCKKKHTLVCPDFSRSGSCPQGTRCKLQHRQRGKRRPAPSGAAPAGPATTTAIAGSSATQPARRARCKEPTKRLRLSVTTTPTTPGDLKLPSFISLSSSPEETELPDTADGPSPLQGELVFYQPPTLSLN</sequence>
<feature type="zinc finger region" description="C3H1-type" evidence="4">
    <location>
        <begin position="718"/>
        <end position="744"/>
    </location>
</feature>
<evidence type="ECO:0000313" key="8">
    <source>
        <dbReference type="Proteomes" id="UP000694546"/>
    </source>
</evidence>
<feature type="domain" description="C3H1-type" evidence="6">
    <location>
        <begin position="718"/>
        <end position="744"/>
    </location>
</feature>
<evidence type="ECO:0000256" key="3">
    <source>
        <dbReference type="ARBA" id="ARBA00022833"/>
    </source>
</evidence>
<dbReference type="GO" id="GO:0008270">
    <property type="term" value="F:zinc ion binding"/>
    <property type="evidence" value="ECO:0007669"/>
    <property type="project" value="UniProtKB-KW"/>
</dbReference>
<organism evidence="7 8">
    <name type="scientific">Gadus morhua</name>
    <name type="common">Atlantic cod</name>
    <dbReference type="NCBI Taxonomy" id="8049"/>
    <lineage>
        <taxon>Eukaryota</taxon>
        <taxon>Metazoa</taxon>
        <taxon>Chordata</taxon>
        <taxon>Craniata</taxon>
        <taxon>Vertebrata</taxon>
        <taxon>Euteleostomi</taxon>
        <taxon>Actinopterygii</taxon>
        <taxon>Neopterygii</taxon>
        <taxon>Teleostei</taxon>
        <taxon>Neoteleostei</taxon>
        <taxon>Acanthomorphata</taxon>
        <taxon>Zeiogadaria</taxon>
        <taxon>Gadariae</taxon>
        <taxon>Gadiformes</taxon>
        <taxon>Gadoidei</taxon>
        <taxon>Gadidae</taxon>
        <taxon>Gadus</taxon>
    </lineage>
</organism>
<feature type="compositionally biased region" description="Polar residues" evidence="5">
    <location>
        <begin position="269"/>
        <end position="278"/>
    </location>
</feature>
<feature type="compositionally biased region" description="Low complexity" evidence="5">
    <location>
        <begin position="801"/>
        <end position="822"/>
    </location>
</feature>